<comment type="caution">
    <text evidence="2">The sequence shown here is derived from an EMBL/GenBank/DDBJ whole genome shotgun (WGS) entry which is preliminary data.</text>
</comment>
<organism evidence="2 3">
    <name type="scientific">Rhodofomes roseus</name>
    <dbReference type="NCBI Taxonomy" id="34475"/>
    <lineage>
        <taxon>Eukaryota</taxon>
        <taxon>Fungi</taxon>
        <taxon>Dikarya</taxon>
        <taxon>Basidiomycota</taxon>
        <taxon>Agaricomycotina</taxon>
        <taxon>Agaricomycetes</taxon>
        <taxon>Polyporales</taxon>
        <taxon>Rhodofomes</taxon>
    </lineage>
</organism>
<evidence type="ECO:0000313" key="3">
    <source>
        <dbReference type="Proteomes" id="UP000298390"/>
    </source>
</evidence>
<gene>
    <name evidence="2" type="ORF">EVJ58_g8995</name>
</gene>
<keyword evidence="1" id="KW-1133">Transmembrane helix</keyword>
<proteinExistence type="predicted"/>
<evidence type="ECO:0000256" key="1">
    <source>
        <dbReference type="SAM" id="Phobius"/>
    </source>
</evidence>
<feature type="transmembrane region" description="Helical" evidence="1">
    <location>
        <begin position="21"/>
        <end position="43"/>
    </location>
</feature>
<reference evidence="2 3" key="1">
    <citation type="submission" date="2019-01" db="EMBL/GenBank/DDBJ databases">
        <title>Genome sequencing of the rare red list fungi Fomitopsis rosea.</title>
        <authorList>
            <person name="Buettner E."/>
            <person name="Kellner H."/>
        </authorList>
    </citation>
    <scope>NUCLEOTIDE SEQUENCE [LARGE SCALE GENOMIC DNA]</scope>
    <source>
        <strain evidence="2 3">DSM 105464</strain>
    </source>
</reference>
<protein>
    <submittedName>
        <fullName evidence="2">Uncharacterized protein</fullName>
    </submittedName>
</protein>
<accession>A0A4Y9XYH5</accession>
<dbReference type="Proteomes" id="UP000298390">
    <property type="component" value="Unassembled WGS sequence"/>
</dbReference>
<dbReference type="AlphaFoldDB" id="A0A4Y9XYH5"/>
<sequence length="288" mass="30931">MSAEPTKFPSPIGGVPNQHDLAPAVVFAVAYAITIPLVVYRLTSKKSRNIFCIATAVFAIERVVDFSFRAVEAEKPNLRTTSFWVNWLQSAYTMGFISIAGDVGNIARVFLLKSTRGSDPSASAAALSLDLLASSGTDADEERPAGTPKAEGSAAASMTMFDVREAEVLEDEPKRRTLIERWGLVTLLLRLTALALGGRVQWVLLRRDDGPQQGRDGAADEDIPAIYRLAAMANYTDSLLSMAPGSLNGPHAKAVFYVLHIAPELFAGTLLMSVNVREVYGVGGGMRG</sequence>
<dbReference type="EMBL" id="SEKV01000726">
    <property type="protein sequence ID" value="TFY54201.1"/>
    <property type="molecule type" value="Genomic_DNA"/>
</dbReference>
<keyword evidence="1" id="KW-0472">Membrane</keyword>
<keyword evidence="1" id="KW-0812">Transmembrane</keyword>
<name>A0A4Y9XYH5_9APHY</name>
<evidence type="ECO:0000313" key="2">
    <source>
        <dbReference type="EMBL" id="TFY54201.1"/>
    </source>
</evidence>